<gene>
    <name evidence="1" type="ORF">HAX54_051847</name>
</gene>
<evidence type="ECO:0000313" key="2">
    <source>
        <dbReference type="Proteomes" id="UP000823775"/>
    </source>
</evidence>
<feature type="non-terminal residue" evidence="1">
    <location>
        <position position="69"/>
    </location>
</feature>
<reference evidence="1 2" key="1">
    <citation type="journal article" date="2021" name="BMC Genomics">
        <title>Datura genome reveals duplications of psychoactive alkaloid biosynthetic genes and high mutation rate following tissue culture.</title>
        <authorList>
            <person name="Rajewski A."/>
            <person name="Carter-House D."/>
            <person name="Stajich J."/>
            <person name="Litt A."/>
        </authorList>
    </citation>
    <scope>NUCLEOTIDE SEQUENCE [LARGE SCALE GENOMIC DNA]</scope>
    <source>
        <strain evidence="1">AR-01</strain>
    </source>
</reference>
<proteinExistence type="predicted"/>
<protein>
    <submittedName>
        <fullName evidence="1">Uncharacterized protein</fullName>
    </submittedName>
</protein>
<evidence type="ECO:0000313" key="1">
    <source>
        <dbReference type="EMBL" id="MCE3052197.1"/>
    </source>
</evidence>
<dbReference type="Proteomes" id="UP000823775">
    <property type="component" value="Unassembled WGS sequence"/>
</dbReference>
<organism evidence="1 2">
    <name type="scientific">Datura stramonium</name>
    <name type="common">Jimsonweed</name>
    <name type="synonym">Common thornapple</name>
    <dbReference type="NCBI Taxonomy" id="4076"/>
    <lineage>
        <taxon>Eukaryota</taxon>
        <taxon>Viridiplantae</taxon>
        <taxon>Streptophyta</taxon>
        <taxon>Embryophyta</taxon>
        <taxon>Tracheophyta</taxon>
        <taxon>Spermatophyta</taxon>
        <taxon>Magnoliopsida</taxon>
        <taxon>eudicotyledons</taxon>
        <taxon>Gunneridae</taxon>
        <taxon>Pentapetalae</taxon>
        <taxon>asterids</taxon>
        <taxon>lamiids</taxon>
        <taxon>Solanales</taxon>
        <taxon>Solanaceae</taxon>
        <taxon>Solanoideae</taxon>
        <taxon>Datureae</taxon>
        <taxon>Datura</taxon>
    </lineage>
</organism>
<accession>A0ABS8WQ55</accession>
<sequence length="69" mass="7635">MLRVKAFSSYLVFCDFRVSLDDTQLGMRSSEGSPRFLTQNGDFGMFNADSERKSLAELIDIVASACCSV</sequence>
<comment type="caution">
    <text evidence="1">The sequence shown here is derived from an EMBL/GenBank/DDBJ whole genome shotgun (WGS) entry which is preliminary data.</text>
</comment>
<dbReference type="EMBL" id="JACEIK010009302">
    <property type="protein sequence ID" value="MCE3052197.1"/>
    <property type="molecule type" value="Genomic_DNA"/>
</dbReference>
<name>A0ABS8WQ55_DATST</name>
<keyword evidence="2" id="KW-1185">Reference proteome</keyword>